<dbReference type="EMBL" id="GBXM01039405">
    <property type="protein sequence ID" value="JAH69172.1"/>
    <property type="molecule type" value="Transcribed_RNA"/>
</dbReference>
<accession>A0A0E9UTM1</accession>
<dbReference type="AlphaFoldDB" id="A0A0E9UTM1"/>
<protein>
    <submittedName>
        <fullName evidence="2">Uncharacterized protein</fullName>
    </submittedName>
</protein>
<reference evidence="2" key="2">
    <citation type="journal article" date="2015" name="Fish Shellfish Immunol.">
        <title>Early steps in the European eel (Anguilla anguilla)-Vibrio vulnificus interaction in the gills: Role of the RtxA13 toxin.</title>
        <authorList>
            <person name="Callol A."/>
            <person name="Pajuelo D."/>
            <person name="Ebbesson L."/>
            <person name="Teles M."/>
            <person name="MacKenzie S."/>
            <person name="Amaro C."/>
        </authorList>
    </citation>
    <scope>NUCLEOTIDE SEQUENCE</scope>
</reference>
<name>A0A0E9UTM1_ANGAN</name>
<reference evidence="2" key="1">
    <citation type="submission" date="2014-11" db="EMBL/GenBank/DDBJ databases">
        <authorList>
            <person name="Amaro Gonzalez C."/>
        </authorList>
    </citation>
    <scope>NUCLEOTIDE SEQUENCE</scope>
</reference>
<evidence type="ECO:0000256" key="1">
    <source>
        <dbReference type="SAM" id="MobiDB-lite"/>
    </source>
</evidence>
<organism evidence="2">
    <name type="scientific">Anguilla anguilla</name>
    <name type="common">European freshwater eel</name>
    <name type="synonym">Muraena anguilla</name>
    <dbReference type="NCBI Taxonomy" id="7936"/>
    <lineage>
        <taxon>Eukaryota</taxon>
        <taxon>Metazoa</taxon>
        <taxon>Chordata</taxon>
        <taxon>Craniata</taxon>
        <taxon>Vertebrata</taxon>
        <taxon>Euteleostomi</taxon>
        <taxon>Actinopterygii</taxon>
        <taxon>Neopterygii</taxon>
        <taxon>Teleostei</taxon>
        <taxon>Anguilliformes</taxon>
        <taxon>Anguillidae</taxon>
        <taxon>Anguilla</taxon>
    </lineage>
</organism>
<evidence type="ECO:0000313" key="2">
    <source>
        <dbReference type="EMBL" id="JAH69172.1"/>
    </source>
</evidence>
<feature type="region of interest" description="Disordered" evidence="1">
    <location>
        <begin position="1"/>
        <end position="22"/>
    </location>
</feature>
<sequence>MAVGTKSYKTLKTSVPKSLNRC</sequence>
<proteinExistence type="predicted"/>
<feature type="compositionally biased region" description="Polar residues" evidence="1">
    <location>
        <begin position="7"/>
        <end position="22"/>
    </location>
</feature>